<sequence>MVRKKNQYTTVLLLMIGMIMFGFMLVGCNGNVDEEEKKAKEDGEFGQPNSTHALVMLESRASGLGVEKISDLSPNNLAGTMVISAEEELYSGEMLLEAMQQVYGIYFKNHAVHMPGEGYSTLVEGSGDANVEAILVKTDDEVLKRDDIRILQDDKNFFITDKEPQKSN</sequence>
<keyword evidence="1" id="KW-0812">Transmembrane</keyword>
<dbReference type="OrthoDB" id="9801163at2"/>
<dbReference type="AlphaFoldDB" id="A0A1E5L5S6"/>
<organism evidence="3 4">
    <name type="scientific">Desulfuribacillus stibiiarsenatis</name>
    <dbReference type="NCBI Taxonomy" id="1390249"/>
    <lineage>
        <taxon>Bacteria</taxon>
        <taxon>Bacillati</taxon>
        <taxon>Bacillota</taxon>
        <taxon>Desulfuribacillia</taxon>
        <taxon>Desulfuribacillales</taxon>
        <taxon>Desulfuribacillaceae</taxon>
        <taxon>Desulfuribacillus</taxon>
    </lineage>
</organism>
<evidence type="ECO:0000259" key="2">
    <source>
        <dbReference type="Pfam" id="PF04069"/>
    </source>
</evidence>
<reference evidence="3 4" key="1">
    <citation type="submission" date="2016-09" db="EMBL/GenBank/DDBJ databases">
        <title>Desulfuribacillus arsenicus sp. nov., an obligately anaerobic, dissimilatory arsenic- and antimonate-reducing bacterium isolated from anoxic sediments.</title>
        <authorList>
            <person name="Abin C.A."/>
            <person name="Hollibaugh J.T."/>
        </authorList>
    </citation>
    <scope>NUCLEOTIDE SEQUENCE [LARGE SCALE GENOMIC DNA]</scope>
    <source>
        <strain evidence="3 4">MLFW-2</strain>
    </source>
</reference>
<dbReference type="Gene3D" id="3.40.190.120">
    <property type="entry name" value="Osmoprotection protein (prox), domain 2"/>
    <property type="match status" value="1"/>
</dbReference>
<evidence type="ECO:0000313" key="3">
    <source>
        <dbReference type="EMBL" id="OEH85471.1"/>
    </source>
</evidence>
<dbReference type="GO" id="GO:0043190">
    <property type="term" value="C:ATP-binding cassette (ABC) transporter complex"/>
    <property type="evidence" value="ECO:0007669"/>
    <property type="project" value="InterPro"/>
</dbReference>
<comment type="caution">
    <text evidence="3">The sequence shown here is derived from an EMBL/GenBank/DDBJ whole genome shotgun (WGS) entry which is preliminary data.</text>
</comment>
<dbReference type="RefSeq" id="WP_069702298.1">
    <property type="nucleotide sequence ID" value="NZ_MJAT01000022.1"/>
</dbReference>
<dbReference type="STRING" id="1390249.BHU72_05135"/>
<evidence type="ECO:0000256" key="1">
    <source>
        <dbReference type="SAM" id="Phobius"/>
    </source>
</evidence>
<gene>
    <name evidence="3" type="ORF">BHU72_05135</name>
</gene>
<keyword evidence="4" id="KW-1185">Reference proteome</keyword>
<proteinExistence type="predicted"/>
<feature type="transmembrane region" description="Helical" evidence="1">
    <location>
        <begin position="12"/>
        <end position="32"/>
    </location>
</feature>
<dbReference type="InterPro" id="IPR007210">
    <property type="entry name" value="ABC_Gly_betaine_transp_sub-bd"/>
</dbReference>
<dbReference type="Proteomes" id="UP000095255">
    <property type="component" value="Unassembled WGS sequence"/>
</dbReference>
<dbReference type="Pfam" id="PF04069">
    <property type="entry name" value="OpuAC"/>
    <property type="match status" value="1"/>
</dbReference>
<dbReference type="PROSITE" id="PS51257">
    <property type="entry name" value="PROKAR_LIPOPROTEIN"/>
    <property type="match status" value="1"/>
</dbReference>
<dbReference type="EMBL" id="MJAT01000022">
    <property type="protein sequence ID" value="OEH85471.1"/>
    <property type="molecule type" value="Genomic_DNA"/>
</dbReference>
<protein>
    <recommendedName>
        <fullName evidence="2">ABC-type glycine betaine transport system substrate-binding domain-containing protein</fullName>
    </recommendedName>
</protein>
<evidence type="ECO:0000313" key="4">
    <source>
        <dbReference type="Proteomes" id="UP000095255"/>
    </source>
</evidence>
<keyword evidence="1" id="KW-1133">Transmembrane helix</keyword>
<accession>A0A1E5L5S6</accession>
<name>A0A1E5L5S6_9FIRM</name>
<keyword evidence="1" id="KW-0472">Membrane</keyword>
<dbReference type="GO" id="GO:0022857">
    <property type="term" value="F:transmembrane transporter activity"/>
    <property type="evidence" value="ECO:0007669"/>
    <property type="project" value="InterPro"/>
</dbReference>
<feature type="domain" description="ABC-type glycine betaine transport system substrate-binding" evidence="2">
    <location>
        <begin position="46"/>
        <end position="160"/>
    </location>
</feature>